<comment type="caution">
    <text evidence="3">The sequence shown here is derived from an EMBL/GenBank/DDBJ whole genome shotgun (WGS) entry which is preliminary data.</text>
</comment>
<proteinExistence type="predicted"/>
<dbReference type="SUPFAM" id="SSF51905">
    <property type="entry name" value="FAD/NAD(P)-binding domain"/>
    <property type="match status" value="1"/>
</dbReference>
<dbReference type="EMBL" id="DUMN01000502">
    <property type="protein sequence ID" value="HHV69464.1"/>
    <property type="molecule type" value="Genomic_DNA"/>
</dbReference>
<dbReference type="GO" id="GO:0016491">
    <property type="term" value="F:oxidoreductase activity"/>
    <property type="evidence" value="ECO:0007669"/>
    <property type="project" value="UniProtKB-KW"/>
</dbReference>
<accession>A0A7V6PEE9</accession>
<reference evidence="3 4" key="1">
    <citation type="journal article" date="2020" name="Biotechnol. Biofuels">
        <title>New insights from the biogas microbiome by comprehensive genome-resolved metagenomics of nearly 1600 species originating from multiple anaerobic digesters.</title>
        <authorList>
            <person name="Campanaro S."/>
            <person name="Treu L."/>
            <person name="Rodriguez-R L.M."/>
            <person name="Kovalovszki A."/>
            <person name="Ziels R.M."/>
            <person name="Maus I."/>
            <person name="Zhu X."/>
            <person name="Kougias P.G."/>
            <person name="Basile A."/>
            <person name="Luo G."/>
            <person name="Schluter A."/>
            <person name="Konstantinidis K.T."/>
            <person name="Angelidaki I."/>
        </authorList>
    </citation>
    <scope>NUCLEOTIDE SEQUENCE [LARGE SCALE GENOMIC DNA]</scope>
    <source>
        <strain evidence="3">AS04akNAM_66</strain>
    </source>
</reference>
<evidence type="ECO:0000313" key="3">
    <source>
        <dbReference type="EMBL" id="HHV69464.1"/>
    </source>
</evidence>
<feature type="domain" description="FAD dependent oxidoreductase" evidence="2">
    <location>
        <begin position="8"/>
        <end position="62"/>
    </location>
</feature>
<evidence type="ECO:0000313" key="4">
    <source>
        <dbReference type="Proteomes" id="UP000551563"/>
    </source>
</evidence>
<dbReference type="Pfam" id="PF01266">
    <property type="entry name" value="DAO"/>
    <property type="match status" value="1"/>
</dbReference>
<dbReference type="Gene3D" id="3.50.50.60">
    <property type="entry name" value="FAD/NAD(P)-binding domain"/>
    <property type="match status" value="1"/>
</dbReference>
<dbReference type="InterPro" id="IPR006076">
    <property type="entry name" value="FAD-dep_OxRdtase"/>
</dbReference>
<dbReference type="InterPro" id="IPR036188">
    <property type="entry name" value="FAD/NAD-bd_sf"/>
</dbReference>
<keyword evidence="1" id="KW-0560">Oxidoreductase</keyword>
<evidence type="ECO:0000256" key="1">
    <source>
        <dbReference type="ARBA" id="ARBA00023002"/>
    </source>
</evidence>
<gene>
    <name evidence="3" type="ORF">GXX48_17745</name>
</gene>
<dbReference type="AlphaFoldDB" id="A0A7V6PEE9"/>
<dbReference type="Proteomes" id="UP000551563">
    <property type="component" value="Unassembled WGS sequence"/>
</dbReference>
<protein>
    <submittedName>
        <fullName evidence="3">FAD-dependent oxidoreductase</fullName>
    </submittedName>
</protein>
<organism evidence="3 4">
    <name type="scientific">Brucella intermedia</name>
    <dbReference type="NCBI Taxonomy" id="94625"/>
    <lineage>
        <taxon>Bacteria</taxon>
        <taxon>Pseudomonadati</taxon>
        <taxon>Pseudomonadota</taxon>
        <taxon>Alphaproteobacteria</taxon>
        <taxon>Hyphomicrobiales</taxon>
        <taxon>Brucellaceae</taxon>
        <taxon>Brucella/Ochrobactrum group</taxon>
        <taxon>Brucella</taxon>
    </lineage>
</organism>
<evidence type="ECO:0000259" key="2">
    <source>
        <dbReference type="Pfam" id="PF01266"/>
    </source>
</evidence>
<name>A0A7V6PEE9_9HYPH</name>
<sequence>MLRRSDSILGAGVIGTTTAYYLAREGHEVVVVDRQEQPGMETSFASAGMITPGAGNRYLIERADAFKHDLIVRARRSEAIEARRRTCL</sequence>